<evidence type="ECO:0000259" key="1">
    <source>
        <dbReference type="Pfam" id="PF03485"/>
    </source>
</evidence>
<evidence type="ECO:0000313" key="2">
    <source>
        <dbReference type="EMBL" id="KKU92551.1"/>
    </source>
</evidence>
<sequence>MEEKSISQRLQKVIAGAVVDSGAELGRQEIKLEHPELSEHGDYSTNVALAMNGGRL</sequence>
<protein>
    <recommendedName>
        <fullName evidence="1">Arginyl tRNA synthetase N-terminal domain-containing protein</fullName>
    </recommendedName>
</protein>
<reference evidence="2 3" key="1">
    <citation type="journal article" date="2015" name="Nature">
        <title>rRNA introns, odd ribosomes, and small enigmatic genomes across a large radiation of phyla.</title>
        <authorList>
            <person name="Brown C.T."/>
            <person name="Hug L.A."/>
            <person name="Thomas B.C."/>
            <person name="Sharon I."/>
            <person name="Castelle C.J."/>
            <person name="Singh A."/>
            <person name="Wilkins M.J."/>
            <person name="Williams K.H."/>
            <person name="Banfield J.F."/>
        </authorList>
    </citation>
    <scope>NUCLEOTIDE SEQUENCE [LARGE SCALE GENOMIC DNA]</scope>
</reference>
<comment type="caution">
    <text evidence="2">The sequence shown here is derived from an EMBL/GenBank/DDBJ whole genome shotgun (WGS) entry which is preliminary data.</text>
</comment>
<dbReference type="GO" id="GO:0005524">
    <property type="term" value="F:ATP binding"/>
    <property type="evidence" value="ECO:0007669"/>
    <property type="project" value="InterPro"/>
</dbReference>
<feature type="domain" description="Arginyl tRNA synthetase N-terminal" evidence="1">
    <location>
        <begin position="9"/>
        <end position="51"/>
    </location>
</feature>
<feature type="non-terminal residue" evidence="2">
    <location>
        <position position="56"/>
    </location>
</feature>
<dbReference type="Pfam" id="PF03485">
    <property type="entry name" value="Arg_tRNA_synt_N"/>
    <property type="match status" value="1"/>
</dbReference>
<accession>A0A0G1UEJ5</accession>
<proteinExistence type="predicted"/>
<dbReference type="GO" id="GO:0004814">
    <property type="term" value="F:arginine-tRNA ligase activity"/>
    <property type="evidence" value="ECO:0007669"/>
    <property type="project" value="InterPro"/>
</dbReference>
<dbReference type="GO" id="GO:0006420">
    <property type="term" value="P:arginyl-tRNA aminoacylation"/>
    <property type="evidence" value="ECO:0007669"/>
    <property type="project" value="InterPro"/>
</dbReference>
<organism evidence="2 3">
    <name type="scientific">Candidatus Amesbacteria bacterium GW2011_GWC1_48_10</name>
    <dbReference type="NCBI Taxonomy" id="1618365"/>
    <lineage>
        <taxon>Bacteria</taxon>
        <taxon>Candidatus Amesiibacteriota</taxon>
    </lineage>
</organism>
<dbReference type="InterPro" id="IPR005148">
    <property type="entry name" value="Arg-tRNA-synth_N"/>
</dbReference>
<dbReference type="Proteomes" id="UP000034877">
    <property type="component" value="Unassembled WGS sequence"/>
</dbReference>
<dbReference type="AlphaFoldDB" id="A0A0G1UEJ5"/>
<dbReference type="GO" id="GO:0005737">
    <property type="term" value="C:cytoplasm"/>
    <property type="evidence" value="ECO:0007669"/>
    <property type="project" value="InterPro"/>
</dbReference>
<name>A0A0G1UEJ5_9BACT</name>
<evidence type="ECO:0000313" key="3">
    <source>
        <dbReference type="Proteomes" id="UP000034877"/>
    </source>
</evidence>
<dbReference type="SUPFAM" id="SSF55190">
    <property type="entry name" value="Arginyl-tRNA synthetase (ArgRS), N-terminal 'additional' domain"/>
    <property type="match status" value="1"/>
</dbReference>
<gene>
    <name evidence="2" type="ORF">UY22_C0033G0001</name>
</gene>
<dbReference type="Gene3D" id="3.30.1360.70">
    <property type="entry name" value="Arginyl tRNA synthetase N-terminal domain"/>
    <property type="match status" value="1"/>
</dbReference>
<dbReference type="InterPro" id="IPR036695">
    <property type="entry name" value="Arg-tRNA-synth_N_sf"/>
</dbReference>
<dbReference type="EMBL" id="LCPE01000033">
    <property type="protein sequence ID" value="KKU92551.1"/>
    <property type="molecule type" value="Genomic_DNA"/>
</dbReference>